<comment type="caution">
    <text evidence="1">The sequence shown here is derived from an EMBL/GenBank/DDBJ whole genome shotgun (WGS) entry which is preliminary data.</text>
</comment>
<accession>A0A9X2JLC6</accession>
<dbReference type="Pfam" id="PF04883">
    <property type="entry name" value="HK97-gp10_like"/>
    <property type="match status" value="1"/>
</dbReference>
<evidence type="ECO:0000313" key="2">
    <source>
        <dbReference type="Proteomes" id="UP001139006"/>
    </source>
</evidence>
<organism evidence="1 2">
    <name type="scientific">Ligilactobacillus ubinensis</name>
    <dbReference type="NCBI Taxonomy" id="2876789"/>
    <lineage>
        <taxon>Bacteria</taxon>
        <taxon>Bacillati</taxon>
        <taxon>Bacillota</taxon>
        <taxon>Bacilli</taxon>
        <taxon>Lactobacillales</taxon>
        <taxon>Lactobacillaceae</taxon>
        <taxon>Ligilactobacillus</taxon>
    </lineage>
</organism>
<dbReference type="AlphaFoldDB" id="A0A9X2JLC6"/>
<dbReference type="EMBL" id="JAIULA010000001">
    <property type="protein sequence ID" value="MCP0885916.1"/>
    <property type="molecule type" value="Genomic_DNA"/>
</dbReference>
<dbReference type="Proteomes" id="UP001139006">
    <property type="component" value="Unassembled WGS sequence"/>
</dbReference>
<keyword evidence="2" id="KW-1185">Reference proteome</keyword>
<sequence length="126" mass="13721">MSGASFDVKFDGLEKLYSQFSTNKAQARTATATAMKATIAKAQQTSQSIVPVDTGYLRQNIVVKPVETNGDTVLGEYVASKADYASYVEYGTYKMAAQPYIRPAIAAVKPYFYSQVKLALQKVGND</sequence>
<proteinExistence type="predicted"/>
<name>A0A9X2JLC6_9LACO</name>
<dbReference type="InterPro" id="IPR010064">
    <property type="entry name" value="HK97-gp10_tail"/>
</dbReference>
<protein>
    <submittedName>
        <fullName evidence="1">HK97 gp10 family phage protein</fullName>
    </submittedName>
</protein>
<evidence type="ECO:0000313" key="1">
    <source>
        <dbReference type="EMBL" id="MCP0885916.1"/>
    </source>
</evidence>
<gene>
    <name evidence="1" type="ORF">LB941_01025</name>
</gene>
<dbReference type="RefSeq" id="WP_253358709.1">
    <property type="nucleotide sequence ID" value="NZ_JAIULA010000001.1"/>
</dbReference>
<dbReference type="NCBIfam" id="TIGR01725">
    <property type="entry name" value="phge_HK97_gp10"/>
    <property type="match status" value="1"/>
</dbReference>
<reference evidence="1 2" key="1">
    <citation type="journal article" date="2023" name="Int. J. Syst. Evol. Microbiol.">
        <title>Ligilactobacillus ubinensis sp. nov., a novel species isolated from the wild ferment of a durian fruit (Durio zibethinus).</title>
        <authorList>
            <person name="Heng Y.C."/>
            <person name="Menon N."/>
            <person name="Chen B."/>
            <person name="Loo B.Z.L."/>
            <person name="Wong G.W.J."/>
            <person name="Lim A.C.H."/>
            <person name="Silvaraju S."/>
            <person name="Kittelmann S."/>
        </authorList>
    </citation>
    <scope>NUCLEOTIDE SEQUENCE [LARGE SCALE GENOMIC DNA]</scope>
    <source>
        <strain evidence="1 2">WILCCON 0076</strain>
    </source>
</reference>